<sequence>MCSASRAKPQVVGVVSVSKLHRVLIGL</sequence>
<organism evidence="1">
    <name type="scientific">Arundo donax</name>
    <name type="common">Giant reed</name>
    <name type="synonym">Donax arundinaceus</name>
    <dbReference type="NCBI Taxonomy" id="35708"/>
    <lineage>
        <taxon>Eukaryota</taxon>
        <taxon>Viridiplantae</taxon>
        <taxon>Streptophyta</taxon>
        <taxon>Embryophyta</taxon>
        <taxon>Tracheophyta</taxon>
        <taxon>Spermatophyta</taxon>
        <taxon>Magnoliopsida</taxon>
        <taxon>Liliopsida</taxon>
        <taxon>Poales</taxon>
        <taxon>Poaceae</taxon>
        <taxon>PACMAD clade</taxon>
        <taxon>Arundinoideae</taxon>
        <taxon>Arundineae</taxon>
        <taxon>Arundo</taxon>
    </lineage>
</organism>
<accession>A0A0A9ANQ3</accession>
<name>A0A0A9ANQ3_ARUDO</name>
<dbReference type="EMBL" id="GBRH01245129">
    <property type="protein sequence ID" value="JAD52766.1"/>
    <property type="molecule type" value="Transcribed_RNA"/>
</dbReference>
<evidence type="ECO:0000313" key="1">
    <source>
        <dbReference type="EMBL" id="JAD52766.1"/>
    </source>
</evidence>
<reference evidence="1" key="2">
    <citation type="journal article" date="2015" name="Data Brief">
        <title>Shoot transcriptome of the giant reed, Arundo donax.</title>
        <authorList>
            <person name="Barrero R.A."/>
            <person name="Guerrero F.D."/>
            <person name="Moolhuijzen P."/>
            <person name="Goolsby J.A."/>
            <person name="Tidwell J."/>
            <person name="Bellgard S.E."/>
            <person name="Bellgard M.I."/>
        </authorList>
    </citation>
    <scope>NUCLEOTIDE SEQUENCE</scope>
    <source>
        <tissue evidence="1">Shoot tissue taken approximately 20 cm above the soil surface</tissue>
    </source>
</reference>
<dbReference type="AlphaFoldDB" id="A0A0A9ANQ3"/>
<reference evidence="1" key="1">
    <citation type="submission" date="2014-09" db="EMBL/GenBank/DDBJ databases">
        <authorList>
            <person name="Magalhaes I.L.F."/>
            <person name="Oliveira U."/>
            <person name="Santos F.R."/>
            <person name="Vidigal T.H.D.A."/>
            <person name="Brescovit A.D."/>
            <person name="Santos A.J."/>
        </authorList>
    </citation>
    <scope>NUCLEOTIDE SEQUENCE</scope>
    <source>
        <tissue evidence="1">Shoot tissue taken approximately 20 cm above the soil surface</tissue>
    </source>
</reference>
<protein>
    <submittedName>
        <fullName evidence="1">Uncharacterized protein</fullName>
    </submittedName>
</protein>
<proteinExistence type="predicted"/>